<dbReference type="AlphaFoldDB" id="A0AAQ4EHZ4"/>
<keyword evidence="4" id="KW-1185">Reference proteome</keyword>
<sequence length="259" mass="28674">VCRVVQSGRRMMCPIASVVKSCVTASVRREAYEDGCLVEVSFRMDGLKLHVNATGAEHRFHCTYQSKPGLGRLFPKEPDTEKTAADLHSSLFTLIAILFAIFLGIGLFLGTGIVGRKSFCRRLRDRKLTKASCNVMDLDHVGPEIDASGEVDKGCTTRTDAEEEQSLINSSSNCDEKIAAKQVPGYSWLASSISLNTEELPALHLIGQKSPTNSRAKIKYEPNRQVLDERPYADCEERQGERHASDPGGQHFCEKNRDI</sequence>
<proteinExistence type="predicted"/>
<evidence type="ECO:0000256" key="1">
    <source>
        <dbReference type="SAM" id="MobiDB-lite"/>
    </source>
</evidence>
<feature type="non-terminal residue" evidence="3">
    <location>
        <position position="1"/>
    </location>
</feature>
<dbReference type="Proteomes" id="UP001321473">
    <property type="component" value="Unassembled WGS sequence"/>
</dbReference>
<evidence type="ECO:0000256" key="2">
    <source>
        <dbReference type="SAM" id="Phobius"/>
    </source>
</evidence>
<dbReference type="EMBL" id="JARKHS020015510">
    <property type="protein sequence ID" value="KAK8774342.1"/>
    <property type="molecule type" value="Genomic_DNA"/>
</dbReference>
<evidence type="ECO:0000313" key="3">
    <source>
        <dbReference type="EMBL" id="KAK8774342.1"/>
    </source>
</evidence>
<feature type="compositionally biased region" description="Basic and acidic residues" evidence="1">
    <location>
        <begin position="230"/>
        <end position="245"/>
    </location>
</feature>
<name>A0AAQ4EHZ4_AMBAM</name>
<reference evidence="3 4" key="1">
    <citation type="journal article" date="2023" name="Arcadia Sci">
        <title>De novo assembly of a long-read Amblyomma americanum tick genome.</title>
        <authorList>
            <person name="Chou S."/>
            <person name="Poskanzer K.E."/>
            <person name="Rollins M."/>
            <person name="Thuy-Boun P.S."/>
        </authorList>
    </citation>
    <scope>NUCLEOTIDE SEQUENCE [LARGE SCALE GENOMIC DNA]</scope>
    <source>
        <strain evidence="3">F_SG_1</strain>
        <tissue evidence="3">Salivary glands</tissue>
    </source>
</reference>
<organism evidence="3 4">
    <name type="scientific">Amblyomma americanum</name>
    <name type="common">Lone star tick</name>
    <dbReference type="NCBI Taxonomy" id="6943"/>
    <lineage>
        <taxon>Eukaryota</taxon>
        <taxon>Metazoa</taxon>
        <taxon>Ecdysozoa</taxon>
        <taxon>Arthropoda</taxon>
        <taxon>Chelicerata</taxon>
        <taxon>Arachnida</taxon>
        <taxon>Acari</taxon>
        <taxon>Parasitiformes</taxon>
        <taxon>Ixodida</taxon>
        <taxon>Ixodoidea</taxon>
        <taxon>Ixodidae</taxon>
        <taxon>Amblyomminae</taxon>
        <taxon>Amblyomma</taxon>
    </lineage>
</organism>
<protein>
    <submittedName>
        <fullName evidence="3">Uncharacterized protein</fullName>
    </submittedName>
</protein>
<keyword evidence="2" id="KW-0812">Transmembrane</keyword>
<comment type="caution">
    <text evidence="3">The sequence shown here is derived from an EMBL/GenBank/DDBJ whole genome shotgun (WGS) entry which is preliminary data.</text>
</comment>
<accession>A0AAQ4EHZ4</accession>
<feature type="transmembrane region" description="Helical" evidence="2">
    <location>
        <begin position="91"/>
        <end position="114"/>
    </location>
</feature>
<feature type="region of interest" description="Disordered" evidence="1">
    <location>
        <begin position="230"/>
        <end position="259"/>
    </location>
</feature>
<evidence type="ECO:0000313" key="4">
    <source>
        <dbReference type="Proteomes" id="UP001321473"/>
    </source>
</evidence>
<keyword evidence="2" id="KW-1133">Transmembrane helix</keyword>
<keyword evidence="2" id="KW-0472">Membrane</keyword>
<gene>
    <name evidence="3" type="ORF">V5799_011125</name>
</gene>